<feature type="compositionally biased region" description="Low complexity" evidence="1">
    <location>
        <begin position="90"/>
        <end position="105"/>
    </location>
</feature>
<accession>A0ABN7AA69</accession>
<organism evidence="2 3">
    <name type="scientific">Nesidiocoris tenuis</name>
    <dbReference type="NCBI Taxonomy" id="355587"/>
    <lineage>
        <taxon>Eukaryota</taxon>
        <taxon>Metazoa</taxon>
        <taxon>Ecdysozoa</taxon>
        <taxon>Arthropoda</taxon>
        <taxon>Hexapoda</taxon>
        <taxon>Insecta</taxon>
        <taxon>Pterygota</taxon>
        <taxon>Neoptera</taxon>
        <taxon>Paraneoptera</taxon>
        <taxon>Hemiptera</taxon>
        <taxon>Heteroptera</taxon>
        <taxon>Panheteroptera</taxon>
        <taxon>Cimicomorpha</taxon>
        <taxon>Miridae</taxon>
        <taxon>Dicyphina</taxon>
        <taxon>Nesidiocoris</taxon>
    </lineage>
</organism>
<reference evidence="2 3" key="1">
    <citation type="submission" date="2023-09" db="EMBL/GenBank/DDBJ databases">
        <title>Nesidiocoris tenuis whole genome shotgun sequence.</title>
        <authorList>
            <person name="Shibata T."/>
            <person name="Shimoda M."/>
            <person name="Kobayashi T."/>
            <person name="Uehara T."/>
        </authorList>
    </citation>
    <scope>NUCLEOTIDE SEQUENCE [LARGE SCALE GENOMIC DNA]</scope>
    <source>
        <strain evidence="2 3">Japan</strain>
    </source>
</reference>
<keyword evidence="3" id="KW-1185">Reference proteome</keyword>
<feature type="region of interest" description="Disordered" evidence="1">
    <location>
        <begin position="66"/>
        <end position="105"/>
    </location>
</feature>
<dbReference type="Proteomes" id="UP001307889">
    <property type="component" value="Chromosome 1"/>
</dbReference>
<evidence type="ECO:0000313" key="3">
    <source>
        <dbReference type="Proteomes" id="UP001307889"/>
    </source>
</evidence>
<name>A0ABN7AA69_9HEMI</name>
<gene>
    <name evidence="2" type="ORF">NTJ_02021</name>
</gene>
<evidence type="ECO:0000256" key="1">
    <source>
        <dbReference type="SAM" id="MobiDB-lite"/>
    </source>
</evidence>
<evidence type="ECO:0000313" key="2">
    <source>
        <dbReference type="EMBL" id="BES89214.1"/>
    </source>
</evidence>
<sequence length="105" mass="11424">MNAIYCAVKYAALHINTPHTGFQSLLTEEHRYASEELWSHSSNENEAVGKHSLVDQDMIVLDVNRTPLSAPGGVENRGAAFDDEPSPQLSDDGSGNVVVSSFSRH</sequence>
<protein>
    <submittedName>
        <fullName evidence="2">Uncharacterized protein</fullName>
    </submittedName>
</protein>
<proteinExistence type="predicted"/>
<dbReference type="EMBL" id="AP028909">
    <property type="protein sequence ID" value="BES89214.1"/>
    <property type="molecule type" value="Genomic_DNA"/>
</dbReference>